<dbReference type="EMBL" id="QRUJ01000055">
    <property type="protein sequence ID" value="RGR50853.1"/>
    <property type="molecule type" value="Genomic_DNA"/>
</dbReference>
<dbReference type="OrthoDB" id="2052852at2"/>
<dbReference type="EMBL" id="WKQP01000056">
    <property type="protein sequence ID" value="MSC61687.1"/>
    <property type="molecule type" value="Genomic_DNA"/>
</dbReference>
<accession>A0A173VUE5</accession>
<reference evidence="2 14" key="3">
    <citation type="journal article" date="2019" name="Nat. Med.">
        <title>A library of human gut bacterial isolates paired with longitudinal multiomics data enables mechanistic microbiome research.</title>
        <authorList>
            <person name="Poyet M."/>
            <person name="Groussin M."/>
            <person name="Gibbons S.M."/>
            <person name="Avila-Pacheco J."/>
            <person name="Jiang X."/>
            <person name="Kearney S.M."/>
            <person name="Perrotta A.R."/>
            <person name="Berdy B."/>
            <person name="Zhao S."/>
            <person name="Lieberman T.D."/>
            <person name="Swanson P.K."/>
            <person name="Smith M."/>
            <person name="Roesemann S."/>
            <person name="Alexander J.E."/>
            <person name="Rich S.A."/>
            <person name="Livny J."/>
            <person name="Vlamakis H."/>
            <person name="Clish C."/>
            <person name="Bullock K."/>
            <person name="Deik A."/>
            <person name="Scott J."/>
            <person name="Pierce K.A."/>
            <person name="Xavier R.J."/>
            <person name="Alm E.J."/>
        </authorList>
    </citation>
    <scope>NUCLEOTIDE SEQUENCE [LARGE SCALE GENOMIC DNA]</scope>
    <source>
        <strain evidence="2 14">BIOML-A11</strain>
    </source>
</reference>
<evidence type="ECO:0000313" key="5">
    <source>
        <dbReference type="EMBL" id="RHC34152.1"/>
    </source>
</evidence>
<evidence type="ECO:0000313" key="11">
    <source>
        <dbReference type="Proteomes" id="UP000283501"/>
    </source>
</evidence>
<dbReference type="Proteomes" id="UP000284835">
    <property type="component" value="Unassembled WGS sequence"/>
</dbReference>
<evidence type="ECO:0000313" key="8">
    <source>
        <dbReference type="Proteomes" id="UP000095673"/>
    </source>
</evidence>
<reference evidence="1 8" key="1">
    <citation type="submission" date="2015-09" db="EMBL/GenBank/DDBJ databases">
        <authorList>
            <consortium name="Pathogen Informatics"/>
        </authorList>
    </citation>
    <scope>NUCLEOTIDE SEQUENCE [LARGE SCALE GENOMIC DNA]</scope>
    <source>
        <strain evidence="1 8">2789STDY5834968</strain>
    </source>
</reference>
<evidence type="ECO:0000313" key="9">
    <source>
        <dbReference type="Proteomes" id="UP000261052"/>
    </source>
</evidence>
<evidence type="ECO:0000313" key="10">
    <source>
        <dbReference type="Proteomes" id="UP000266066"/>
    </source>
</evidence>
<sequence>MYHNEMEKIIEKVVKGDIDKNVLMEYLIDDFDCEKIYDSDEELITDAFFTLKHYASGEEEVSKDEWMYFLECLAGKREYNMETKMSITTKPPHRQA</sequence>
<dbReference type="Proteomes" id="UP000283501">
    <property type="component" value="Unassembled WGS sequence"/>
</dbReference>
<evidence type="ECO:0000313" key="14">
    <source>
        <dbReference type="Proteomes" id="UP000479563"/>
    </source>
</evidence>
<evidence type="ECO:0000313" key="12">
    <source>
        <dbReference type="Proteomes" id="UP000284835"/>
    </source>
</evidence>
<evidence type="ECO:0000313" key="4">
    <source>
        <dbReference type="EMBL" id="RGR50853.1"/>
    </source>
</evidence>
<dbReference type="EMBL" id="QSKY01000036">
    <property type="protein sequence ID" value="RHE99555.1"/>
    <property type="molecule type" value="Genomic_DNA"/>
</dbReference>
<gene>
    <name evidence="7" type="ORF">DW703_15470</name>
    <name evidence="6" type="ORF">DW775_16230</name>
    <name evidence="5" type="ORF">DW848_16385</name>
    <name evidence="4" type="ORF">DWY38_16760</name>
    <name evidence="3" type="ORF">DXD13_15985</name>
    <name evidence="1" type="ORF">ERS852580_03632</name>
    <name evidence="2" type="ORF">GKE07_16220</name>
</gene>
<dbReference type="EMBL" id="QSHU01000043">
    <property type="protein sequence ID" value="RHC34152.1"/>
    <property type="molecule type" value="Genomic_DNA"/>
</dbReference>
<dbReference type="RefSeq" id="WP_055238912.1">
    <property type="nucleotide sequence ID" value="NZ_CYXM01000050.1"/>
</dbReference>
<dbReference type="Proteomes" id="UP000095673">
    <property type="component" value="Unassembled WGS sequence"/>
</dbReference>
<evidence type="ECO:0000313" key="6">
    <source>
        <dbReference type="EMBL" id="RHD88434.1"/>
    </source>
</evidence>
<reference evidence="9 10" key="2">
    <citation type="submission" date="2018-08" db="EMBL/GenBank/DDBJ databases">
        <title>A genome reference for cultivated species of the human gut microbiota.</title>
        <authorList>
            <person name="Zou Y."/>
            <person name="Xue W."/>
            <person name="Luo G."/>
        </authorList>
    </citation>
    <scope>NUCLEOTIDE SEQUENCE [LARGE SCALE GENOMIC DNA]</scope>
    <source>
        <strain evidence="4 10">AF25-15</strain>
        <strain evidence="7 11">AM26-2LB</strain>
        <strain evidence="6 12">AM30-13AC</strain>
        <strain evidence="5 13">AM36-3AA</strain>
        <strain evidence="3 9">TF11-15AC</strain>
    </source>
</reference>
<evidence type="ECO:0000313" key="2">
    <source>
        <dbReference type="EMBL" id="MSC61687.1"/>
    </source>
</evidence>
<dbReference type="Proteomes" id="UP000479563">
    <property type="component" value="Unassembled WGS sequence"/>
</dbReference>
<evidence type="ECO:0000313" key="7">
    <source>
        <dbReference type="EMBL" id="RHE99555.1"/>
    </source>
</evidence>
<dbReference type="AlphaFoldDB" id="A0A173VUE5"/>
<evidence type="ECO:0000313" key="3">
    <source>
        <dbReference type="EMBL" id="RGK38131.1"/>
    </source>
</evidence>
<dbReference type="Proteomes" id="UP000286104">
    <property type="component" value="Unassembled WGS sequence"/>
</dbReference>
<name>A0A173VUE5_9FIRM</name>
<evidence type="ECO:0000313" key="13">
    <source>
        <dbReference type="Proteomes" id="UP000286104"/>
    </source>
</evidence>
<dbReference type="Proteomes" id="UP000266066">
    <property type="component" value="Unassembled WGS sequence"/>
</dbReference>
<dbReference type="Proteomes" id="UP000261052">
    <property type="component" value="Unassembled WGS sequence"/>
</dbReference>
<protein>
    <submittedName>
        <fullName evidence="1">Uncharacterized protein</fullName>
    </submittedName>
</protein>
<dbReference type="EMBL" id="CYXM01000050">
    <property type="protein sequence ID" value="CUN31169.1"/>
    <property type="molecule type" value="Genomic_DNA"/>
</dbReference>
<dbReference type="EMBL" id="QSJS01000069">
    <property type="protein sequence ID" value="RHD88434.1"/>
    <property type="molecule type" value="Genomic_DNA"/>
</dbReference>
<organism evidence="1 8">
    <name type="scientific">Agathobacter rectalis</name>
    <dbReference type="NCBI Taxonomy" id="39491"/>
    <lineage>
        <taxon>Bacteria</taxon>
        <taxon>Bacillati</taxon>
        <taxon>Bacillota</taxon>
        <taxon>Clostridia</taxon>
        <taxon>Lachnospirales</taxon>
        <taxon>Lachnospiraceae</taxon>
        <taxon>Agathobacter</taxon>
    </lineage>
</organism>
<evidence type="ECO:0000313" key="1">
    <source>
        <dbReference type="EMBL" id="CUN31169.1"/>
    </source>
</evidence>
<proteinExistence type="predicted"/>
<dbReference type="EMBL" id="QSQP01000043">
    <property type="protein sequence ID" value="RGK38131.1"/>
    <property type="molecule type" value="Genomic_DNA"/>
</dbReference>